<accession>A0A1J7IC41</accession>
<feature type="compositionally biased region" description="Pro residues" evidence="1">
    <location>
        <begin position="13"/>
        <end position="22"/>
    </location>
</feature>
<dbReference type="AlphaFoldDB" id="A0A1J7IC41"/>
<protein>
    <submittedName>
        <fullName evidence="2">Uncharacterized protein</fullName>
    </submittedName>
</protein>
<dbReference type="EMBL" id="KV875102">
    <property type="protein sequence ID" value="OIW24997.1"/>
    <property type="molecule type" value="Genomic_DNA"/>
</dbReference>
<proteinExistence type="predicted"/>
<feature type="region of interest" description="Disordered" evidence="1">
    <location>
        <begin position="1"/>
        <end position="27"/>
    </location>
</feature>
<evidence type="ECO:0000313" key="3">
    <source>
        <dbReference type="Proteomes" id="UP000182658"/>
    </source>
</evidence>
<gene>
    <name evidence="2" type="ORF">CONLIGDRAFT_690715</name>
</gene>
<dbReference type="Proteomes" id="UP000182658">
    <property type="component" value="Unassembled WGS sequence"/>
</dbReference>
<evidence type="ECO:0000256" key="1">
    <source>
        <dbReference type="SAM" id="MobiDB-lite"/>
    </source>
</evidence>
<sequence length="111" mass="12950">MSSNHQASRGQLPPYPGPPRQPPSYEQDCQDRLAQIDCMIDAVGEKKQAQIEIAYDATRKDVLDTARQTLKHWNRVLANIKRRPNESDREHFRRLEKENMTLDDYKRSIAT</sequence>
<evidence type="ECO:0000313" key="2">
    <source>
        <dbReference type="EMBL" id="OIW24997.1"/>
    </source>
</evidence>
<dbReference type="OrthoDB" id="5239808at2759"/>
<organism evidence="2 3">
    <name type="scientific">Coniochaeta ligniaria NRRL 30616</name>
    <dbReference type="NCBI Taxonomy" id="1408157"/>
    <lineage>
        <taxon>Eukaryota</taxon>
        <taxon>Fungi</taxon>
        <taxon>Dikarya</taxon>
        <taxon>Ascomycota</taxon>
        <taxon>Pezizomycotina</taxon>
        <taxon>Sordariomycetes</taxon>
        <taxon>Sordariomycetidae</taxon>
        <taxon>Coniochaetales</taxon>
        <taxon>Coniochaetaceae</taxon>
        <taxon>Coniochaeta</taxon>
    </lineage>
</organism>
<keyword evidence="3" id="KW-1185">Reference proteome</keyword>
<name>A0A1J7IC41_9PEZI</name>
<dbReference type="InParanoid" id="A0A1J7IC41"/>
<reference evidence="2 3" key="1">
    <citation type="submission" date="2016-10" db="EMBL/GenBank/DDBJ databases">
        <title>Draft genome sequence of Coniochaeta ligniaria NRRL30616, a lignocellulolytic fungus for bioabatement of inhibitors in plant biomass hydrolysates.</title>
        <authorList>
            <consortium name="DOE Joint Genome Institute"/>
            <person name="Jimenez D.J."/>
            <person name="Hector R.E."/>
            <person name="Riley R."/>
            <person name="Sun H."/>
            <person name="Grigoriev I.V."/>
            <person name="Van Elsas J.D."/>
            <person name="Nichols N.N."/>
        </authorList>
    </citation>
    <scope>NUCLEOTIDE SEQUENCE [LARGE SCALE GENOMIC DNA]</scope>
    <source>
        <strain evidence="2 3">NRRL 30616</strain>
    </source>
</reference>